<dbReference type="Proteomes" id="UP000023152">
    <property type="component" value="Unassembled WGS sequence"/>
</dbReference>
<accession>X6N026</accession>
<dbReference type="EMBL" id="ASPP01013717">
    <property type="protein sequence ID" value="ETO19381.1"/>
    <property type="molecule type" value="Genomic_DNA"/>
</dbReference>
<proteinExistence type="predicted"/>
<feature type="compositionally biased region" description="Low complexity" evidence="1">
    <location>
        <begin position="120"/>
        <end position="136"/>
    </location>
</feature>
<feature type="region of interest" description="Disordered" evidence="1">
    <location>
        <begin position="55"/>
        <end position="152"/>
    </location>
</feature>
<reference evidence="2 3" key="1">
    <citation type="journal article" date="2013" name="Curr. Biol.">
        <title>The Genome of the Foraminiferan Reticulomyxa filosa.</title>
        <authorList>
            <person name="Glockner G."/>
            <person name="Hulsmann N."/>
            <person name="Schleicher M."/>
            <person name="Noegel A.A."/>
            <person name="Eichinger L."/>
            <person name="Gallinger C."/>
            <person name="Pawlowski J."/>
            <person name="Sierra R."/>
            <person name="Euteneuer U."/>
            <person name="Pillet L."/>
            <person name="Moustafa A."/>
            <person name="Platzer M."/>
            <person name="Groth M."/>
            <person name="Szafranski K."/>
            <person name="Schliwa M."/>
        </authorList>
    </citation>
    <scope>NUCLEOTIDE SEQUENCE [LARGE SCALE GENOMIC DNA]</scope>
</reference>
<feature type="compositionally biased region" description="Basic and acidic residues" evidence="1">
    <location>
        <begin position="59"/>
        <end position="83"/>
    </location>
</feature>
<dbReference type="AlphaFoldDB" id="X6N026"/>
<feature type="compositionally biased region" description="Acidic residues" evidence="1">
    <location>
        <begin position="137"/>
        <end position="152"/>
    </location>
</feature>
<sequence length="152" mass="17058">MSDNEETEQASGDTKSLDDISREFKEKIGHYPHDVKQVLAYCKQQNYPYKFAEINKWWPGRENKEDKKIGKRVNADEYKEDGYSKAAPSGGDNAAKEEKSNTEETASADKTEEASKPAEENSAPAEADASANANESNENEAENEEEEEEEEN</sequence>
<evidence type="ECO:0000313" key="3">
    <source>
        <dbReference type="Proteomes" id="UP000023152"/>
    </source>
</evidence>
<feature type="compositionally biased region" description="Basic and acidic residues" evidence="1">
    <location>
        <begin position="94"/>
        <end position="119"/>
    </location>
</feature>
<name>X6N026_RETFI</name>
<gene>
    <name evidence="2" type="ORF">RFI_17851</name>
</gene>
<feature type="region of interest" description="Disordered" evidence="1">
    <location>
        <begin position="1"/>
        <end position="21"/>
    </location>
</feature>
<evidence type="ECO:0000256" key="1">
    <source>
        <dbReference type="SAM" id="MobiDB-lite"/>
    </source>
</evidence>
<organism evidence="2 3">
    <name type="scientific">Reticulomyxa filosa</name>
    <dbReference type="NCBI Taxonomy" id="46433"/>
    <lineage>
        <taxon>Eukaryota</taxon>
        <taxon>Sar</taxon>
        <taxon>Rhizaria</taxon>
        <taxon>Retaria</taxon>
        <taxon>Foraminifera</taxon>
        <taxon>Monothalamids</taxon>
        <taxon>Reticulomyxidae</taxon>
        <taxon>Reticulomyxa</taxon>
    </lineage>
</organism>
<evidence type="ECO:0000313" key="2">
    <source>
        <dbReference type="EMBL" id="ETO19381.1"/>
    </source>
</evidence>
<keyword evidence="3" id="KW-1185">Reference proteome</keyword>
<comment type="caution">
    <text evidence="2">The sequence shown here is derived from an EMBL/GenBank/DDBJ whole genome shotgun (WGS) entry which is preliminary data.</text>
</comment>
<protein>
    <submittedName>
        <fullName evidence="2">Uncharacterized protein</fullName>
    </submittedName>
</protein>